<dbReference type="CDD" id="cd02588">
    <property type="entry name" value="HAD_L2-DEX"/>
    <property type="match status" value="1"/>
</dbReference>
<dbReference type="Gene3D" id="1.10.150.240">
    <property type="entry name" value="Putative phosphatase, domain 2"/>
    <property type="match status" value="1"/>
</dbReference>
<dbReference type="Pfam" id="PF00702">
    <property type="entry name" value="Hydrolase"/>
    <property type="match status" value="1"/>
</dbReference>
<reference evidence="3 4" key="1">
    <citation type="submission" date="2019-12" db="EMBL/GenBank/DDBJ databases">
        <title>Nocardia sp. nov. ET3-3 isolated from soil.</title>
        <authorList>
            <person name="Kanchanasin P."/>
            <person name="Tanasupawat S."/>
            <person name="Yuki M."/>
            <person name="Kudo T."/>
        </authorList>
    </citation>
    <scope>NUCLEOTIDE SEQUENCE [LARGE SCALE GENOMIC DNA]</scope>
    <source>
        <strain evidence="3 4">ET3-3</strain>
    </source>
</reference>
<dbReference type="SUPFAM" id="SSF56784">
    <property type="entry name" value="HAD-like"/>
    <property type="match status" value="1"/>
</dbReference>
<dbReference type="PANTHER" id="PTHR43316">
    <property type="entry name" value="HYDROLASE, HALOACID DELAHOGENASE-RELATED"/>
    <property type="match status" value="1"/>
</dbReference>
<dbReference type="InterPro" id="IPR036412">
    <property type="entry name" value="HAD-like_sf"/>
</dbReference>
<dbReference type="PANTHER" id="PTHR43316:SF3">
    <property type="entry name" value="HALOACID DEHALOGENASE, TYPE II (AFU_ORTHOLOGUE AFUA_2G07750)-RELATED"/>
    <property type="match status" value="1"/>
</dbReference>
<keyword evidence="4" id="KW-1185">Reference proteome</keyword>
<dbReference type="Proteomes" id="UP000466794">
    <property type="component" value="Unassembled WGS sequence"/>
</dbReference>
<accession>A0A7K1US65</accession>
<sequence>MSAFDPESIDVVACDVFGTTVDWYSGVRDTAAEVFGPLGVDLDTATFADDWRAMYLPALEQVESGARPFANLDVLHRESLDRLLDGHGVDRLVGNDARERLVRAWHRLPAWPDAAEGLARLRGRYVVATLSNGGLAMQTRLMKTTGLPFDCILSADMMRTYKPALQTYRGAATLLDMDPARILMVAAHGWDIDGARGAGLRTAFLERPQEKGPHRNADRADDTTSDLAVTSFIDLAQQLGC</sequence>
<dbReference type="InterPro" id="IPR006328">
    <property type="entry name" value="2-HAD"/>
</dbReference>
<dbReference type="InterPro" id="IPR006439">
    <property type="entry name" value="HAD-SF_hydro_IA"/>
</dbReference>
<dbReference type="PRINTS" id="PR00413">
    <property type="entry name" value="HADHALOGNASE"/>
</dbReference>
<proteinExistence type="inferred from homology"/>
<dbReference type="NCBIfam" id="TIGR01428">
    <property type="entry name" value="HAD_type_II"/>
    <property type="match status" value="1"/>
</dbReference>
<protein>
    <submittedName>
        <fullName evidence="3">Haloacid dehalogenase type II</fullName>
    </submittedName>
</protein>
<comment type="caution">
    <text evidence="3">The sequence shown here is derived from an EMBL/GenBank/DDBJ whole genome shotgun (WGS) entry which is preliminary data.</text>
</comment>
<evidence type="ECO:0000313" key="3">
    <source>
        <dbReference type="EMBL" id="MVU77177.1"/>
    </source>
</evidence>
<evidence type="ECO:0000256" key="1">
    <source>
        <dbReference type="ARBA" id="ARBA00008106"/>
    </source>
</evidence>
<dbReference type="RefSeq" id="WP_157386561.1">
    <property type="nucleotide sequence ID" value="NZ_WRPP01000001.1"/>
</dbReference>
<dbReference type="InterPro" id="IPR023214">
    <property type="entry name" value="HAD_sf"/>
</dbReference>
<name>A0A7K1US65_9NOCA</name>
<dbReference type="SFLD" id="SFLDG01129">
    <property type="entry name" value="C1.5:_HAD__Beta-PGM__Phosphata"/>
    <property type="match status" value="1"/>
</dbReference>
<dbReference type="GO" id="GO:0019120">
    <property type="term" value="F:hydrolase activity, acting on acid halide bonds, in C-halide compounds"/>
    <property type="evidence" value="ECO:0007669"/>
    <property type="project" value="InterPro"/>
</dbReference>
<comment type="similarity">
    <text evidence="1">Belongs to the HAD-like hydrolase superfamily. S-2-haloalkanoic acid dehalogenase family.</text>
</comment>
<evidence type="ECO:0000256" key="2">
    <source>
        <dbReference type="ARBA" id="ARBA00022801"/>
    </source>
</evidence>
<evidence type="ECO:0000313" key="4">
    <source>
        <dbReference type="Proteomes" id="UP000466794"/>
    </source>
</evidence>
<organism evidence="3 4">
    <name type="scientific">Nocardia terrae</name>
    <dbReference type="NCBI Taxonomy" id="2675851"/>
    <lineage>
        <taxon>Bacteria</taxon>
        <taxon>Bacillati</taxon>
        <taxon>Actinomycetota</taxon>
        <taxon>Actinomycetes</taxon>
        <taxon>Mycobacteriales</taxon>
        <taxon>Nocardiaceae</taxon>
        <taxon>Nocardia</taxon>
    </lineage>
</organism>
<gene>
    <name evidence="3" type="ORF">GPX89_07940</name>
</gene>
<dbReference type="NCBIfam" id="TIGR01493">
    <property type="entry name" value="HAD-SF-IA-v2"/>
    <property type="match status" value="1"/>
</dbReference>
<dbReference type="EMBL" id="WRPP01000001">
    <property type="protein sequence ID" value="MVU77177.1"/>
    <property type="molecule type" value="Genomic_DNA"/>
</dbReference>
<dbReference type="InterPro" id="IPR051540">
    <property type="entry name" value="S-2-haloacid_dehalogenase"/>
</dbReference>
<dbReference type="AlphaFoldDB" id="A0A7K1US65"/>
<dbReference type="InterPro" id="IPR023198">
    <property type="entry name" value="PGP-like_dom2"/>
</dbReference>
<dbReference type="SFLD" id="SFLDS00003">
    <property type="entry name" value="Haloacid_Dehalogenase"/>
    <property type="match status" value="1"/>
</dbReference>
<dbReference type="Gene3D" id="3.40.50.1000">
    <property type="entry name" value="HAD superfamily/HAD-like"/>
    <property type="match status" value="1"/>
</dbReference>
<keyword evidence="2" id="KW-0378">Hydrolase</keyword>